<evidence type="ECO:0000256" key="2">
    <source>
        <dbReference type="SAM" id="SignalP"/>
    </source>
</evidence>
<evidence type="ECO:0000313" key="3">
    <source>
        <dbReference type="EMBL" id="GBE81263.1"/>
    </source>
</evidence>
<dbReference type="GeneID" id="38778180"/>
<feature type="compositionally biased region" description="Basic and acidic residues" evidence="1">
    <location>
        <begin position="169"/>
        <end position="179"/>
    </location>
</feature>
<dbReference type="AlphaFoldDB" id="A0A401GGN3"/>
<reference evidence="3 4" key="1">
    <citation type="journal article" date="2018" name="Sci. Rep.">
        <title>Genome sequence of the cauliflower mushroom Sparassis crispa (Hanabiratake) and its association with beneficial usage.</title>
        <authorList>
            <person name="Kiyama R."/>
            <person name="Furutani Y."/>
            <person name="Kawaguchi K."/>
            <person name="Nakanishi T."/>
        </authorList>
    </citation>
    <scope>NUCLEOTIDE SEQUENCE [LARGE SCALE GENOMIC DNA]</scope>
</reference>
<dbReference type="InParanoid" id="A0A401GGN3"/>
<dbReference type="EMBL" id="BFAD01000003">
    <property type="protein sequence ID" value="GBE81263.1"/>
    <property type="molecule type" value="Genomic_DNA"/>
</dbReference>
<feature type="chain" id="PRO_5019574310" evidence="2">
    <location>
        <begin position="27"/>
        <end position="202"/>
    </location>
</feature>
<proteinExistence type="predicted"/>
<feature type="signal peptide" evidence="2">
    <location>
        <begin position="1"/>
        <end position="26"/>
    </location>
</feature>
<gene>
    <name evidence="3" type="ORF">SCP_0309900</name>
</gene>
<keyword evidence="4" id="KW-1185">Reference proteome</keyword>
<keyword evidence="2" id="KW-0732">Signal</keyword>
<name>A0A401GGN3_9APHY</name>
<organism evidence="3 4">
    <name type="scientific">Sparassis crispa</name>
    <dbReference type="NCBI Taxonomy" id="139825"/>
    <lineage>
        <taxon>Eukaryota</taxon>
        <taxon>Fungi</taxon>
        <taxon>Dikarya</taxon>
        <taxon>Basidiomycota</taxon>
        <taxon>Agaricomycotina</taxon>
        <taxon>Agaricomycetes</taxon>
        <taxon>Polyporales</taxon>
        <taxon>Sparassidaceae</taxon>
        <taxon>Sparassis</taxon>
    </lineage>
</organism>
<accession>A0A401GGN3</accession>
<evidence type="ECO:0000256" key="1">
    <source>
        <dbReference type="SAM" id="MobiDB-lite"/>
    </source>
</evidence>
<protein>
    <submittedName>
        <fullName evidence="3">Uncharacterized protein</fullName>
    </submittedName>
</protein>
<evidence type="ECO:0000313" key="4">
    <source>
        <dbReference type="Proteomes" id="UP000287166"/>
    </source>
</evidence>
<feature type="region of interest" description="Disordered" evidence="1">
    <location>
        <begin position="128"/>
        <end position="191"/>
    </location>
</feature>
<dbReference type="OrthoDB" id="2789996at2759"/>
<sequence>MVAAFVLTRTFVLSALFVGAFPLTWAAPLGTYQSARNAVGVRDLDTRSGCWMAGGFDACLRGDSEEPSAPEVDALTVEPVNLSKRTEDADEEAKTEPQTVSVRELAELEERSGCWMPGEYDACIREDAEEPESQSATPEVTAVPAEVEPRSGCWMPGDDTACTAEERDDTAVSEREAREALAPPADPDLEARSDCVITGECL</sequence>
<dbReference type="Proteomes" id="UP000287166">
    <property type="component" value="Unassembled WGS sequence"/>
</dbReference>
<dbReference type="RefSeq" id="XP_027612176.1">
    <property type="nucleotide sequence ID" value="XM_027756375.1"/>
</dbReference>
<comment type="caution">
    <text evidence="3">The sequence shown here is derived from an EMBL/GenBank/DDBJ whole genome shotgun (WGS) entry which is preliminary data.</text>
</comment>